<evidence type="ECO:0000313" key="1">
    <source>
        <dbReference type="EMBL" id="KAJ5324167.1"/>
    </source>
</evidence>
<dbReference type="Proteomes" id="UP001147746">
    <property type="component" value="Unassembled WGS sequence"/>
</dbReference>
<keyword evidence="2" id="KW-1185">Reference proteome</keyword>
<gene>
    <name evidence="1" type="ORF">N7476_002767</name>
</gene>
<proteinExistence type="predicted"/>
<name>A0A9W9HHW0_9EURO</name>
<organism evidence="1 2">
    <name type="scientific">Penicillium atrosanguineum</name>
    <dbReference type="NCBI Taxonomy" id="1132637"/>
    <lineage>
        <taxon>Eukaryota</taxon>
        <taxon>Fungi</taxon>
        <taxon>Dikarya</taxon>
        <taxon>Ascomycota</taxon>
        <taxon>Pezizomycotina</taxon>
        <taxon>Eurotiomycetes</taxon>
        <taxon>Eurotiomycetidae</taxon>
        <taxon>Eurotiales</taxon>
        <taxon>Aspergillaceae</taxon>
        <taxon>Penicillium</taxon>
    </lineage>
</organism>
<protein>
    <submittedName>
        <fullName evidence="1">RelA/SpoT</fullName>
    </submittedName>
</protein>
<evidence type="ECO:0000313" key="2">
    <source>
        <dbReference type="Proteomes" id="UP001147746"/>
    </source>
</evidence>
<reference evidence="1" key="2">
    <citation type="journal article" date="2023" name="IMA Fungus">
        <title>Comparative genomic study of the Penicillium genus elucidates a diverse pangenome and 15 lateral gene transfer events.</title>
        <authorList>
            <person name="Petersen C."/>
            <person name="Sorensen T."/>
            <person name="Nielsen M.R."/>
            <person name="Sondergaard T.E."/>
            <person name="Sorensen J.L."/>
            <person name="Fitzpatrick D.A."/>
            <person name="Frisvad J.C."/>
            <person name="Nielsen K.L."/>
        </authorList>
    </citation>
    <scope>NUCLEOTIDE SEQUENCE</scope>
    <source>
        <strain evidence="1">IBT 21472</strain>
    </source>
</reference>
<dbReference type="AlphaFoldDB" id="A0A9W9HHW0"/>
<sequence>MSHITSTRIDCRDLRASDLQPVDQLEHALRARLGTDIPITYIPSAGNAAVTLDNELARNNLSQNTPVHATRDVTTTPASLYMYIFRPSDRGRIASLIRHHFRVEIFTQSHTYDELEEVGSHTTQSVADAYFIDFHHTPGPDWPRTPWRGPVKVEVISESPWNVKFKPYLGESRYLESYLQQRTDDISDMQFLQTKGSLENINYVLKTCLTRRSDSCQWHAQKIPQSAKILEMFLKAHNCYSSKDLISMVQKHLVSVNESTYSNVERAYGVDCLPLGIFIIDHLLLEESETGIKDWNIGFADDSIHKAQNESEAYLYKLKILFSAMAWLGELFDLECFGQIFETELDAKIQRARVKTLFMWLGMPKQAAFLSSGLPPQGPEATDAEDLNILWHWLHQRNYRQVKFALAISKSGLIRERKDAIGFISDLSIKYLSMPPGIKY</sequence>
<accession>A0A9W9HHW0</accession>
<dbReference type="OrthoDB" id="4325014at2759"/>
<reference evidence="1" key="1">
    <citation type="submission" date="2022-12" db="EMBL/GenBank/DDBJ databases">
        <authorList>
            <person name="Petersen C."/>
        </authorList>
    </citation>
    <scope>NUCLEOTIDE SEQUENCE</scope>
    <source>
        <strain evidence="1">IBT 21472</strain>
    </source>
</reference>
<dbReference type="EMBL" id="JAPZBO010000002">
    <property type="protein sequence ID" value="KAJ5324167.1"/>
    <property type="molecule type" value="Genomic_DNA"/>
</dbReference>
<comment type="caution">
    <text evidence="1">The sequence shown here is derived from an EMBL/GenBank/DDBJ whole genome shotgun (WGS) entry which is preliminary data.</text>
</comment>